<protein>
    <submittedName>
        <fullName evidence="2">DUF1361 domain-containing protein</fullName>
    </submittedName>
</protein>
<keyword evidence="1" id="KW-0812">Transmembrane</keyword>
<feature type="transmembrane region" description="Helical" evidence="1">
    <location>
        <begin position="138"/>
        <end position="158"/>
    </location>
</feature>
<accession>A0ABR9B0R0</accession>
<keyword evidence="1" id="KW-0472">Membrane</keyword>
<dbReference type="EMBL" id="JACYTN010000017">
    <property type="protein sequence ID" value="MBD8499982.1"/>
    <property type="molecule type" value="Genomic_DNA"/>
</dbReference>
<feature type="transmembrane region" description="Helical" evidence="1">
    <location>
        <begin position="99"/>
        <end position="118"/>
    </location>
</feature>
<gene>
    <name evidence="2" type="ORF">IFO66_16930</name>
</gene>
<feature type="transmembrane region" description="Helical" evidence="1">
    <location>
        <begin position="12"/>
        <end position="38"/>
    </location>
</feature>
<proteinExistence type="predicted"/>
<sequence length="211" mass="25178">MHIRSRARLGFFLYVGMLLYFDTAYSFMTFNLFLAFAALELSYLLPLFKVQSKRELPISFLFYLIFILMSPNVFYVVTDLIHLKRFDFNYRQGIVVMEWWNFFVLVSGVLLAICFYVLMTDQVRRLLQSFQLRASTVTFGMCVFLLLTSFGIFIGRFLRFHSIHLFTEPWSLIERVWYSLDQNALLFIFWMTVLQAIIVWMFGRNEKRGGE</sequence>
<dbReference type="RefSeq" id="WP_192026303.1">
    <property type="nucleotide sequence ID" value="NZ_JACYTN010000017.1"/>
</dbReference>
<evidence type="ECO:0000313" key="2">
    <source>
        <dbReference type="EMBL" id="MBD8499982.1"/>
    </source>
</evidence>
<organism evidence="2 3">
    <name type="scientific">Paenibacillus arenosi</name>
    <dbReference type="NCBI Taxonomy" id="2774142"/>
    <lineage>
        <taxon>Bacteria</taxon>
        <taxon>Bacillati</taxon>
        <taxon>Bacillota</taxon>
        <taxon>Bacilli</taxon>
        <taxon>Bacillales</taxon>
        <taxon>Paenibacillaceae</taxon>
        <taxon>Paenibacillus</taxon>
    </lineage>
</organism>
<name>A0ABR9B0R0_9BACL</name>
<feature type="transmembrane region" description="Helical" evidence="1">
    <location>
        <begin position="184"/>
        <end position="203"/>
    </location>
</feature>
<keyword evidence="3" id="KW-1185">Reference proteome</keyword>
<dbReference type="Proteomes" id="UP000634529">
    <property type="component" value="Unassembled WGS sequence"/>
</dbReference>
<evidence type="ECO:0000313" key="3">
    <source>
        <dbReference type="Proteomes" id="UP000634529"/>
    </source>
</evidence>
<keyword evidence="1" id="KW-1133">Transmembrane helix</keyword>
<feature type="transmembrane region" description="Helical" evidence="1">
    <location>
        <begin position="58"/>
        <end position="78"/>
    </location>
</feature>
<dbReference type="Pfam" id="PF07099">
    <property type="entry name" value="DUF1361"/>
    <property type="match status" value="1"/>
</dbReference>
<dbReference type="InterPro" id="IPR009793">
    <property type="entry name" value="DUF1361"/>
</dbReference>
<comment type="caution">
    <text evidence="2">The sequence shown here is derived from an EMBL/GenBank/DDBJ whole genome shotgun (WGS) entry which is preliminary data.</text>
</comment>
<evidence type="ECO:0000256" key="1">
    <source>
        <dbReference type="SAM" id="Phobius"/>
    </source>
</evidence>
<reference evidence="2 3" key="1">
    <citation type="submission" date="2020-09" db="EMBL/GenBank/DDBJ databases">
        <title>Paenibacillus sp. CAU 1523 isolated from sand of Haeundae Beach.</title>
        <authorList>
            <person name="Kim W."/>
        </authorList>
    </citation>
    <scope>NUCLEOTIDE SEQUENCE [LARGE SCALE GENOMIC DNA]</scope>
    <source>
        <strain evidence="2 3">CAU 1523</strain>
    </source>
</reference>